<accession>A0A8S5NFF2</accession>
<sequence>MADKENNNALDEAQIKQILTNIPNNVSGDGKVFVAALKNYLVKSGLLTNKKIDDSTSETGEKPGHVSSVQLLELHSINDGVRINSIQVSWVKTTVTNYAKAEVWFRTATDKAWEKAGESSGTQFVYSGATTGLTYYIKVVAVNTKGNTADFDTAPQASIKIQGSQYIPNPPTQFVLTWDEKGPLWKWLFEPNEYIDFFELRLDQNPGVWNDKRLDSTRETWSRANPGVRSGTAYLYIRNIFGEYSEPAVHEFSKALPQKPTAPQLTSTIDGVRIKMQGLPLGSTGYKIHIKTKDSTETVEDDFYTVNSEYIYFFFIGHITVKYCFVDPLGDGEWSDTSEADCKAGIDIGQVPTIDYTKFDKFTQDAIDKANNQPSINDALKKLITDNTTAINEANKLIDANANGIHQNTDSISSVMTKVNGLNEKVEGIEGTVTTQGTAIVQTAADITALAKRVTVNEGTISTNTSSIQQNADSITSVVKRVDDAEGTLKTHGTAIQQNANSISTIAMDVKGNASAIEQNAKSITAIVEDVKGNKASIQANADNITSIVTKVDKQGSQINSQGSAIVQNANSITSVVTELNKKPADCNYSAINQLQDDILLCVKKDGVINAINVSTEGIVIDGKKVHITGDTVFDNNVIVGGMIAADSIALEHLKANSVSTAKIQANAITSTKIGAGAVTADKIEAGAITAEKLAADSVTSDAIQAGSVIGDKIAANTITSSNIASNAVTSFQIQAGAVTADKIAANAVTAGKLDVDTLSAITAKIGELKTADTGARMVLKDNLILVYYESGKLAVRLGVW</sequence>
<organism evidence="1">
    <name type="scientific">Siphoviridae sp. cthSp75</name>
    <dbReference type="NCBI Taxonomy" id="2826424"/>
    <lineage>
        <taxon>Viruses</taxon>
        <taxon>Duplodnaviria</taxon>
        <taxon>Heunggongvirae</taxon>
        <taxon>Uroviricota</taxon>
        <taxon>Caudoviricetes</taxon>
    </lineage>
</organism>
<dbReference type="InterPro" id="IPR003961">
    <property type="entry name" value="FN3_dom"/>
</dbReference>
<evidence type="ECO:0000313" key="1">
    <source>
        <dbReference type="EMBL" id="DAD92827.1"/>
    </source>
</evidence>
<dbReference type="CDD" id="cd00063">
    <property type="entry name" value="FN3"/>
    <property type="match status" value="1"/>
</dbReference>
<dbReference type="SUPFAM" id="SSF49265">
    <property type="entry name" value="Fibronectin type III"/>
    <property type="match status" value="1"/>
</dbReference>
<reference evidence="1" key="1">
    <citation type="journal article" date="2021" name="Proc. Natl. Acad. Sci. U.S.A.">
        <title>A Catalog of Tens of Thousands of Viruses from Human Metagenomes Reveals Hidden Associations with Chronic Diseases.</title>
        <authorList>
            <person name="Tisza M.J."/>
            <person name="Buck C.B."/>
        </authorList>
    </citation>
    <scope>NUCLEOTIDE SEQUENCE</scope>
    <source>
        <strain evidence="1">CthSp75</strain>
    </source>
</reference>
<proteinExistence type="predicted"/>
<dbReference type="Gene3D" id="2.60.40.10">
    <property type="entry name" value="Immunoglobulins"/>
    <property type="match status" value="1"/>
</dbReference>
<dbReference type="EMBL" id="BK015146">
    <property type="protein sequence ID" value="DAD92827.1"/>
    <property type="molecule type" value="Genomic_DNA"/>
</dbReference>
<protein>
    <submittedName>
        <fullName evidence="1">Minor structural protein</fullName>
    </submittedName>
</protein>
<dbReference type="SUPFAM" id="SSF58104">
    <property type="entry name" value="Methyl-accepting chemotaxis protein (MCP) signaling domain"/>
    <property type="match status" value="1"/>
</dbReference>
<name>A0A8S5NFF2_9CAUD</name>
<dbReference type="InterPro" id="IPR036116">
    <property type="entry name" value="FN3_sf"/>
</dbReference>
<dbReference type="InterPro" id="IPR013783">
    <property type="entry name" value="Ig-like_fold"/>
</dbReference>